<dbReference type="RefSeq" id="WP_026639041.1">
    <property type="nucleotide sequence ID" value="NZ_NEVI01000019.1"/>
</dbReference>
<protein>
    <submittedName>
        <fullName evidence="1">DUF2778 domain-containing protein</fullName>
    </submittedName>
</protein>
<reference evidence="2" key="1">
    <citation type="submission" date="2017-05" db="EMBL/GenBank/DDBJ databases">
        <title>Complete and WGS of Bordetella genogroups.</title>
        <authorList>
            <person name="Spilker T."/>
            <person name="Lipuma J."/>
        </authorList>
    </citation>
    <scope>NUCLEOTIDE SEQUENCE [LARGE SCALE GENOMIC DNA]</scope>
    <source>
        <strain evidence="2">AU18089</strain>
    </source>
</reference>
<organism evidence="1 2">
    <name type="scientific">Bordetella genomosp. 7</name>
    <dbReference type="NCBI Taxonomy" id="1416805"/>
    <lineage>
        <taxon>Bacteria</taxon>
        <taxon>Pseudomonadati</taxon>
        <taxon>Pseudomonadota</taxon>
        <taxon>Betaproteobacteria</taxon>
        <taxon>Burkholderiales</taxon>
        <taxon>Alcaligenaceae</taxon>
        <taxon>Bordetella</taxon>
    </lineage>
</organism>
<comment type="caution">
    <text evidence="1">The sequence shown here is derived from an EMBL/GenBank/DDBJ whole genome shotgun (WGS) entry which is preliminary data.</text>
</comment>
<accession>A0A261QWZ5</accession>
<keyword evidence="2" id="KW-1185">Reference proteome</keyword>
<proteinExistence type="predicted"/>
<name>A0A261QWZ5_9BORD</name>
<gene>
    <name evidence="1" type="ORF">CAL19_15590</name>
</gene>
<evidence type="ECO:0000313" key="2">
    <source>
        <dbReference type="Proteomes" id="UP000216947"/>
    </source>
</evidence>
<sequence length="173" mass="18698">MNHDMIYDGQRLNWPGHGTFRAASGLPGSQRSALACAADNGAVPPGYYRLYLAEQGVARDDGRNACNLKPAWGIQSVPRGPEAGECEAFWINWGARRARLEPADTATRNRCSPVRAGFYLHDATRGYSQGCIEVEGRIFPLLRTYARGGQRASLVIKVEYAGDGPADGGTLGK</sequence>
<dbReference type="AlphaFoldDB" id="A0A261QWZ5"/>
<dbReference type="OrthoDB" id="7059619at2"/>
<dbReference type="Proteomes" id="UP000216947">
    <property type="component" value="Unassembled WGS sequence"/>
</dbReference>
<dbReference type="EMBL" id="NEVK01000007">
    <property type="protein sequence ID" value="OZI17251.1"/>
    <property type="molecule type" value="Genomic_DNA"/>
</dbReference>
<evidence type="ECO:0000313" key="1">
    <source>
        <dbReference type="EMBL" id="OZI17251.1"/>
    </source>
</evidence>